<dbReference type="SUPFAM" id="SSF46785">
    <property type="entry name" value="Winged helix' DNA-binding domain"/>
    <property type="match status" value="1"/>
</dbReference>
<evidence type="ECO:0000313" key="2">
    <source>
        <dbReference type="EMBL" id="CAA9226873.1"/>
    </source>
</evidence>
<protein>
    <recommendedName>
        <fullName evidence="3">Xylose-responsive transcription regulator, ROK family</fullName>
    </recommendedName>
</protein>
<dbReference type="InterPro" id="IPR000600">
    <property type="entry name" value="ROK"/>
</dbReference>
<accession>A0A6J4HLJ4</accession>
<dbReference type="PANTHER" id="PTHR18964:SF149">
    <property type="entry name" value="BIFUNCTIONAL UDP-N-ACETYLGLUCOSAMINE 2-EPIMERASE_N-ACETYLMANNOSAMINE KINASE"/>
    <property type="match status" value="1"/>
</dbReference>
<dbReference type="InterPro" id="IPR036390">
    <property type="entry name" value="WH_DNA-bd_sf"/>
</dbReference>
<proteinExistence type="inferred from homology"/>
<name>A0A6J4HLJ4_9ACTN</name>
<dbReference type="Gene3D" id="1.10.10.10">
    <property type="entry name" value="Winged helix-like DNA-binding domain superfamily/Winged helix DNA-binding domain"/>
    <property type="match status" value="1"/>
</dbReference>
<dbReference type="AlphaFoldDB" id="A0A6J4HLJ4"/>
<evidence type="ECO:0000256" key="1">
    <source>
        <dbReference type="ARBA" id="ARBA00006479"/>
    </source>
</evidence>
<reference evidence="2" key="1">
    <citation type="submission" date="2020-02" db="EMBL/GenBank/DDBJ databases">
        <authorList>
            <person name="Meier V. D."/>
        </authorList>
    </citation>
    <scope>NUCLEOTIDE SEQUENCE</scope>
    <source>
        <strain evidence="2">AVDCRST_MAG52</strain>
    </source>
</reference>
<dbReference type="InterPro" id="IPR043129">
    <property type="entry name" value="ATPase_NBD"/>
</dbReference>
<dbReference type="InterPro" id="IPR036388">
    <property type="entry name" value="WH-like_DNA-bd_sf"/>
</dbReference>
<dbReference type="PANTHER" id="PTHR18964">
    <property type="entry name" value="ROK (REPRESSOR, ORF, KINASE) FAMILY"/>
    <property type="match status" value="1"/>
</dbReference>
<organism evidence="2">
    <name type="scientific">uncultured Blastococcus sp</name>
    <dbReference type="NCBI Taxonomy" id="217144"/>
    <lineage>
        <taxon>Bacteria</taxon>
        <taxon>Bacillati</taxon>
        <taxon>Actinomycetota</taxon>
        <taxon>Actinomycetes</taxon>
        <taxon>Geodermatophilales</taxon>
        <taxon>Geodermatophilaceae</taxon>
        <taxon>Blastococcus</taxon>
        <taxon>environmental samples</taxon>
    </lineage>
</organism>
<gene>
    <name evidence="2" type="ORF">AVDCRST_MAG52-817</name>
</gene>
<sequence length="410" mass="42238">MASGASTVHGLRRRNRARVLWDLYLNGPGSRQRIGSAAGVSPGTVSNVLGGLMEEGLVLESGLVPSAGGRPSSIVQVNPAYGYVIGVDVGESSVLVELFDLAMGVCATNRSLTELTQLSPADVVTQVAGGVHAVLADAQVAESDVLGVGIGVPGLVEHSPLAVVHGQSVGWDAVPLEALLREQIALPLAVGNGAKLLGQAEHWFGAARGEADVVIVLIGQGVGASIITGGSADLGPMSSAGEWGHTAVSIDGRICRCGARGCLEAYVGAGAILQRYEELHGMPARTGDLERRTDELLARVDIDPEVAEVVDESVRYLGAGIANLVNVFSPRRVVLGGWLGRQLAELRMPEIHAAAERNALRTPFRDVTLLRAELGADAVALGAATLPVSRFLSSGGDREAVLGATATSTA</sequence>
<comment type="similarity">
    <text evidence="1">Belongs to the ROK (NagC/XylR) family.</text>
</comment>
<dbReference type="EMBL" id="CADCTN010000055">
    <property type="protein sequence ID" value="CAA9226873.1"/>
    <property type="molecule type" value="Genomic_DNA"/>
</dbReference>
<evidence type="ECO:0008006" key="3">
    <source>
        <dbReference type="Google" id="ProtNLM"/>
    </source>
</evidence>
<dbReference type="SUPFAM" id="SSF53067">
    <property type="entry name" value="Actin-like ATPase domain"/>
    <property type="match status" value="1"/>
</dbReference>
<dbReference type="Pfam" id="PF00480">
    <property type="entry name" value="ROK"/>
    <property type="match status" value="1"/>
</dbReference>
<dbReference type="Gene3D" id="3.30.420.40">
    <property type="match status" value="2"/>
</dbReference>